<feature type="region of interest" description="Leucine repeat II (LRII)" evidence="3">
    <location>
        <begin position="391"/>
        <end position="423"/>
    </location>
</feature>
<name>A0A5B6Z564_DAVIN</name>
<keyword evidence="1" id="KW-0805">Transcription regulation</keyword>
<dbReference type="AlphaFoldDB" id="A0A5B6Z564"/>
<protein>
    <submittedName>
        <fullName evidence="5">Putative Chitin-inducible gibberellin-responsive protein isoform 1</fullName>
    </submittedName>
</protein>
<feature type="region of interest" description="Disordered" evidence="4">
    <location>
        <begin position="178"/>
        <end position="209"/>
    </location>
</feature>
<gene>
    <name evidence="5" type="ORF">Din_008625</name>
</gene>
<reference evidence="5" key="1">
    <citation type="submission" date="2019-08" db="EMBL/GenBank/DDBJ databases">
        <title>Reference gene set and small RNA set construction with multiple tissues from Davidia involucrata Baill.</title>
        <authorList>
            <person name="Yang H."/>
            <person name="Zhou C."/>
            <person name="Li G."/>
            <person name="Wang J."/>
            <person name="Gao P."/>
            <person name="Wang M."/>
            <person name="Wang R."/>
            <person name="Zhao Y."/>
        </authorList>
    </citation>
    <scope>NUCLEOTIDE SEQUENCE</scope>
    <source>
        <tissue evidence="5">Mixed with DoveR01_LX</tissue>
    </source>
</reference>
<evidence type="ECO:0000313" key="5">
    <source>
        <dbReference type="EMBL" id="MPA39184.1"/>
    </source>
</evidence>
<feature type="region of interest" description="SAW" evidence="3">
    <location>
        <begin position="526"/>
        <end position="604"/>
    </location>
</feature>
<dbReference type="Pfam" id="PF03514">
    <property type="entry name" value="GRAS"/>
    <property type="match status" value="1"/>
</dbReference>
<feature type="region of interest" description="PFYRE" evidence="3">
    <location>
        <begin position="432"/>
        <end position="523"/>
    </location>
</feature>
<evidence type="ECO:0000256" key="2">
    <source>
        <dbReference type="ARBA" id="ARBA00023163"/>
    </source>
</evidence>
<evidence type="ECO:0000256" key="1">
    <source>
        <dbReference type="ARBA" id="ARBA00023015"/>
    </source>
</evidence>
<feature type="short sequence motif" description="VHIID" evidence="3">
    <location>
        <begin position="340"/>
        <end position="344"/>
    </location>
</feature>
<proteinExistence type="inferred from homology"/>
<keyword evidence="2" id="KW-0804">Transcription</keyword>
<dbReference type="PANTHER" id="PTHR31636">
    <property type="entry name" value="OSJNBA0084A10.13 PROTEIN-RELATED"/>
    <property type="match status" value="1"/>
</dbReference>
<organism evidence="5">
    <name type="scientific">Davidia involucrata</name>
    <name type="common">Dove tree</name>
    <dbReference type="NCBI Taxonomy" id="16924"/>
    <lineage>
        <taxon>Eukaryota</taxon>
        <taxon>Viridiplantae</taxon>
        <taxon>Streptophyta</taxon>
        <taxon>Embryophyta</taxon>
        <taxon>Tracheophyta</taxon>
        <taxon>Spermatophyta</taxon>
        <taxon>Magnoliopsida</taxon>
        <taxon>eudicotyledons</taxon>
        <taxon>Gunneridae</taxon>
        <taxon>Pentapetalae</taxon>
        <taxon>asterids</taxon>
        <taxon>Cornales</taxon>
        <taxon>Nyssaceae</taxon>
        <taxon>Davidia</taxon>
    </lineage>
</organism>
<dbReference type="EMBL" id="GHES01008625">
    <property type="protein sequence ID" value="MPA39184.1"/>
    <property type="molecule type" value="Transcribed_RNA"/>
</dbReference>
<feature type="compositionally biased region" description="Polar residues" evidence="4">
    <location>
        <begin position="178"/>
        <end position="194"/>
    </location>
</feature>
<sequence>MAYMCADSGNLMAVAQQVIKQKQQQEQQQQQQQQLVGVNPFCLSPWTTTHQSLSNSPTLCYGLTGPGFSDPFQVAGTADAAEPGFHFPNLEHPSAGFRFADFGGGPGGEFDSDEWMDSLMGGGDSTESSNLPSSCDAWQSNPDFTLYGADPFATCPNRLNIALSPPSDLNRVIFSDTQKNSSNSLQPQTTSPTWAPTLPPPQAAEKDFGQTNLTPKKDIVFGASSSSPETDSSQPLLKALLDCARVADCEPEEAVKSLIRLRESVSDDGDPRERVVFYFSEALYSRVSLQAEKTPTIFETTSEEFTLSYKALNDACPYSKFAHLTANQAILEATEKADKIHIVDFGIVQGVQWAALLQALATRPAGKPSRIRISGIPAPALGSSPAAALYATGNRLRDFAKLLGLNFEFEPVLTPIQELNGSSFRVDPDEVLAVNFMLQLYNLLDETDVGVETALKLAKSLKPSIVTLGEYEASLNRVNFLNRFKNALKYYSAIFDSLEPNMTRDSPERLQVEKLLFGRRIAGVIGPEEPGSRRERMEDKEQWRVLLESAGFESVAFSHYAVSQAKILLWNYNYSSLYTLIESTPGFLSLAWNEAPLLTVSSWR</sequence>
<evidence type="ECO:0000256" key="3">
    <source>
        <dbReference type="PROSITE-ProRule" id="PRU01191"/>
    </source>
</evidence>
<feature type="short sequence motif" description="LXXLL motif" evidence="3">
    <location>
        <begin position="440"/>
        <end position="444"/>
    </location>
</feature>
<comment type="caution">
    <text evidence="3">Lacks conserved residue(s) required for the propagation of feature annotation.</text>
</comment>
<dbReference type="InterPro" id="IPR005202">
    <property type="entry name" value="TF_GRAS"/>
</dbReference>
<evidence type="ECO:0000256" key="4">
    <source>
        <dbReference type="SAM" id="MobiDB-lite"/>
    </source>
</evidence>
<comment type="similarity">
    <text evidence="3">Belongs to the GRAS family.</text>
</comment>
<dbReference type="PROSITE" id="PS50985">
    <property type="entry name" value="GRAS"/>
    <property type="match status" value="1"/>
</dbReference>
<accession>A0A5B6Z564</accession>